<name>A0A223KU12_9BACI</name>
<dbReference type="KEGG" id="bcoh:BC6307_17870"/>
<dbReference type="GO" id="GO:0016020">
    <property type="term" value="C:membrane"/>
    <property type="evidence" value="ECO:0007669"/>
    <property type="project" value="UniProtKB-SubCell"/>
</dbReference>
<feature type="transmembrane region" description="Helical" evidence="5">
    <location>
        <begin position="34"/>
        <end position="56"/>
    </location>
</feature>
<evidence type="ECO:0000313" key="7">
    <source>
        <dbReference type="Proteomes" id="UP000215224"/>
    </source>
</evidence>
<evidence type="ECO:0000256" key="4">
    <source>
        <dbReference type="ARBA" id="ARBA00023136"/>
    </source>
</evidence>
<sequence length="80" mass="8894">MRKDVITLLGGFLTALLMFLGTVGITFDWFNEESINAFVLLVSSLVALVVNVYAVWKNTYTSKNAQLQKKALQAQGLIKK</sequence>
<evidence type="ECO:0008006" key="8">
    <source>
        <dbReference type="Google" id="ProtNLM"/>
    </source>
</evidence>
<evidence type="ECO:0000256" key="1">
    <source>
        <dbReference type="ARBA" id="ARBA00004370"/>
    </source>
</evidence>
<evidence type="ECO:0000256" key="3">
    <source>
        <dbReference type="ARBA" id="ARBA00022989"/>
    </source>
</evidence>
<dbReference type="RefSeq" id="WP_066412469.1">
    <property type="nucleotide sequence ID" value="NZ_CP018866.1"/>
</dbReference>
<reference evidence="6 7" key="1">
    <citation type="submission" date="2016-12" db="EMBL/GenBank/DDBJ databases">
        <title>The whole genome sequencing and assembly of Bacillus cohnii DSM 6307T strain.</title>
        <authorList>
            <person name="Lee Y.-J."/>
            <person name="Yi H."/>
            <person name="Bahn Y.-S."/>
            <person name="Kim J.F."/>
            <person name="Lee D.-W."/>
        </authorList>
    </citation>
    <scope>NUCLEOTIDE SEQUENCE [LARGE SCALE GENOMIC DNA]</scope>
    <source>
        <strain evidence="6 7">DSM 6307</strain>
    </source>
</reference>
<keyword evidence="4 5" id="KW-0472">Membrane</keyword>
<dbReference type="EMBL" id="CP018866">
    <property type="protein sequence ID" value="AST92995.1"/>
    <property type="molecule type" value="Genomic_DNA"/>
</dbReference>
<evidence type="ECO:0000256" key="5">
    <source>
        <dbReference type="SAM" id="Phobius"/>
    </source>
</evidence>
<gene>
    <name evidence="6" type="ORF">BC6307_17870</name>
</gene>
<dbReference type="Proteomes" id="UP000215224">
    <property type="component" value="Chromosome"/>
</dbReference>
<dbReference type="AlphaFoldDB" id="A0A223KU12"/>
<protein>
    <recommendedName>
        <fullName evidence="8">PTS mannose transporter subunit IID</fullName>
    </recommendedName>
</protein>
<dbReference type="Pfam" id="PF04688">
    <property type="entry name" value="Holin_SPP1"/>
    <property type="match status" value="1"/>
</dbReference>
<accession>A0A223KU12</accession>
<evidence type="ECO:0000313" key="6">
    <source>
        <dbReference type="EMBL" id="AST92995.1"/>
    </source>
</evidence>
<keyword evidence="3 5" id="KW-1133">Transmembrane helix</keyword>
<dbReference type="STRING" id="1314751.GCA_001591425_00820"/>
<keyword evidence="7" id="KW-1185">Reference proteome</keyword>
<organism evidence="6 7">
    <name type="scientific">Sutcliffiella cohnii</name>
    <dbReference type="NCBI Taxonomy" id="33932"/>
    <lineage>
        <taxon>Bacteria</taxon>
        <taxon>Bacillati</taxon>
        <taxon>Bacillota</taxon>
        <taxon>Bacilli</taxon>
        <taxon>Bacillales</taxon>
        <taxon>Bacillaceae</taxon>
        <taxon>Sutcliffiella</taxon>
    </lineage>
</organism>
<dbReference type="InterPro" id="IPR006479">
    <property type="entry name" value="Holin"/>
</dbReference>
<comment type="subcellular location">
    <subcellularLocation>
        <location evidence="1">Membrane</location>
    </subcellularLocation>
</comment>
<proteinExistence type="predicted"/>
<keyword evidence="2 5" id="KW-0812">Transmembrane</keyword>
<evidence type="ECO:0000256" key="2">
    <source>
        <dbReference type="ARBA" id="ARBA00022692"/>
    </source>
</evidence>